<evidence type="ECO:0000259" key="8">
    <source>
        <dbReference type="Pfam" id="PF04355"/>
    </source>
</evidence>
<keyword evidence="3 6" id="KW-0564">Palmitate</keyword>
<feature type="chain" id="PRO_5019873440" description="Outer membrane protein assembly factor BamE" evidence="7">
    <location>
        <begin position="24"/>
        <end position="147"/>
    </location>
</feature>
<sequence length="147" mass="16636">MRCKTLTAAAAVLLMMTAGCSTLERVVYRPDISQGNYLVPNDIAKIRTGMTQQQVAYTLGTPMMTDPFGTNTWFYVFRQQPGHEKVTQQTLTLTFNSSGVLTNIDNKTRPDEVNLRLQKKRSMSAFLLVSSKTKRRYPLFCPDFSAR</sequence>
<dbReference type="Gene3D" id="3.30.1450.10">
    <property type="match status" value="1"/>
</dbReference>
<evidence type="ECO:0000313" key="9">
    <source>
        <dbReference type="EMBL" id="VFS63807.1"/>
    </source>
</evidence>
<comment type="subunit">
    <text evidence="6">Part of the Bam complex, which is composed of the outer membrane protein BamA, and four lipoproteins BamB, BamC, BamD and BamE.</text>
</comment>
<evidence type="ECO:0000256" key="2">
    <source>
        <dbReference type="ARBA" id="ARBA00023136"/>
    </source>
</evidence>
<evidence type="ECO:0000313" key="10">
    <source>
        <dbReference type="Proteomes" id="UP000401081"/>
    </source>
</evidence>
<dbReference type="PANTHER" id="PTHR37482:SF1">
    <property type="entry name" value="OUTER MEMBRANE PROTEIN ASSEMBLY FACTOR BAME"/>
    <property type="match status" value="1"/>
</dbReference>
<accession>A0A485AQ69</accession>
<dbReference type="AlphaFoldDB" id="A0A485AQ69"/>
<gene>
    <name evidence="9" type="primary">smpA</name>
    <name evidence="6" type="synonym">bamE</name>
    <name evidence="9" type="ORF">NCTC12993_02870</name>
</gene>
<organism evidence="9 10">
    <name type="scientific">Kluyvera cryocrescens</name>
    <name type="common">Kluyvera citrophila</name>
    <dbReference type="NCBI Taxonomy" id="580"/>
    <lineage>
        <taxon>Bacteria</taxon>
        <taxon>Pseudomonadati</taxon>
        <taxon>Pseudomonadota</taxon>
        <taxon>Gammaproteobacteria</taxon>
        <taxon>Enterobacterales</taxon>
        <taxon>Enterobacteriaceae</taxon>
        <taxon>Kluyvera</taxon>
    </lineage>
</organism>
<dbReference type="HAMAP" id="MF_00925">
    <property type="entry name" value="OM_assembly_BamE"/>
    <property type="match status" value="1"/>
</dbReference>
<comment type="function">
    <text evidence="6">Part of the outer membrane protein assembly complex, which is involved in assembly and insertion of beta-barrel proteins into the outer membrane.</text>
</comment>
<dbReference type="GO" id="GO:0051205">
    <property type="term" value="P:protein insertion into membrane"/>
    <property type="evidence" value="ECO:0007669"/>
    <property type="project" value="UniProtKB-UniRule"/>
</dbReference>
<keyword evidence="1 6" id="KW-0732">Signal</keyword>
<proteinExistence type="inferred from homology"/>
<evidence type="ECO:0000256" key="6">
    <source>
        <dbReference type="HAMAP-Rule" id="MF_00925"/>
    </source>
</evidence>
<evidence type="ECO:0000256" key="4">
    <source>
        <dbReference type="ARBA" id="ARBA00023237"/>
    </source>
</evidence>
<dbReference type="InterPro" id="IPR026592">
    <property type="entry name" value="BamE"/>
</dbReference>
<keyword evidence="10" id="KW-1185">Reference proteome</keyword>
<keyword evidence="4 6" id="KW-0998">Cell outer membrane</keyword>
<dbReference type="InterPro" id="IPR037873">
    <property type="entry name" value="BamE-like"/>
</dbReference>
<feature type="signal peptide" evidence="7">
    <location>
        <begin position="1"/>
        <end position="23"/>
    </location>
</feature>
<dbReference type="FunFam" id="3.30.1450.10:FF:000001">
    <property type="entry name" value="Outer membrane protein assembly factor BamE"/>
    <property type="match status" value="1"/>
</dbReference>
<keyword evidence="2 6" id="KW-0472">Membrane</keyword>
<dbReference type="InterPro" id="IPR007450">
    <property type="entry name" value="BamE_dom"/>
</dbReference>
<name>A0A485AQ69_KLUCR</name>
<dbReference type="PROSITE" id="PS51257">
    <property type="entry name" value="PROKAR_LIPOPROTEIN"/>
    <property type="match status" value="1"/>
</dbReference>
<dbReference type="GO" id="GO:1990063">
    <property type="term" value="C:Bam protein complex"/>
    <property type="evidence" value="ECO:0007669"/>
    <property type="project" value="TreeGrafter"/>
</dbReference>
<evidence type="ECO:0000256" key="1">
    <source>
        <dbReference type="ARBA" id="ARBA00022729"/>
    </source>
</evidence>
<dbReference type="GO" id="GO:0043165">
    <property type="term" value="P:Gram-negative-bacterium-type cell outer membrane assembly"/>
    <property type="evidence" value="ECO:0007669"/>
    <property type="project" value="UniProtKB-UniRule"/>
</dbReference>
<dbReference type="GO" id="GO:0030674">
    <property type="term" value="F:protein-macromolecule adaptor activity"/>
    <property type="evidence" value="ECO:0007669"/>
    <property type="project" value="TreeGrafter"/>
</dbReference>
<dbReference type="Pfam" id="PF04355">
    <property type="entry name" value="BamE"/>
    <property type="match status" value="1"/>
</dbReference>
<comment type="similarity">
    <text evidence="6">Belongs to the BamE family.</text>
</comment>
<evidence type="ECO:0000256" key="7">
    <source>
        <dbReference type="SAM" id="SignalP"/>
    </source>
</evidence>
<evidence type="ECO:0000256" key="3">
    <source>
        <dbReference type="ARBA" id="ARBA00023139"/>
    </source>
</evidence>
<dbReference type="NCBIfam" id="NF008585">
    <property type="entry name" value="PRK11548.1"/>
    <property type="match status" value="1"/>
</dbReference>
<evidence type="ECO:0000256" key="5">
    <source>
        <dbReference type="ARBA" id="ARBA00023288"/>
    </source>
</evidence>
<dbReference type="Proteomes" id="UP000401081">
    <property type="component" value="Unassembled WGS sequence"/>
</dbReference>
<dbReference type="PANTHER" id="PTHR37482">
    <property type="entry name" value="OUTER MEMBRANE PROTEIN ASSEMBLY FACTOR BAME"/>
    <property type="match status" value="1"/>
</dbReference>
<comment type="subcellular location">
    <subcellularLocation>
        <location evidence="6">Cell outer membrane</location>
        <topology evidence="6">Lipid-anchor</topology>
    </subcellularLocation>
</comment>
<protein>
    <recommendedName>
        <fullName evidence="6">Outer membrane protein assembly factor BamE</fullName>
    </recommendedName>
</protein>
<keyword evidence="5 6" id="KW-0449">Lipoprotein</keyword>
<reference evidence="9 10" key="1">
    <citation type="submission" date="2019-03" db="EMBL/GenBank/DDBJ databases">
        <authorList>
            <consortium name="Pathogen Informatics"/>
        </authorList>
    </citation>
    <scope>NUCLEOTIDE SEQUENCE [LARGE SCALE GENOMIC DNA]</scope>
    <source>
        <strain evidence="9 10">NCTC12993</strain>
    </source>
</reference>
<feature type="domain" description="Outer membrane protein assembly factor BamE" evidence="8">
    <location>
        <begin position="35"/>
        <end position="104"/>
    </location>
</feature>
<dbReference type="EMBL" id="CAADJD010000018">
    <property type="protein sequence ID" value="VFS63807.1"/>
    <property type="molecule type" value="Genomic_DNA"/>
</dbReference>